<keyword evidence="2" id="KW-1185">Reference proteome</keyword>
<dbReference type="Proteomes" id="UP001470230">
    <property type="component" value="Unassembled WGS sequence"/>
</dbReference>
<evidence type="ECO:0000313" key="1">
    <source>
        <dbReference type="EMBL" id="KAK8891332.1"/>
    </source>
</evidence>
<organism evidence="1 2">
    <name type="scientific">Tritrichomonas musculus</name>
    <dbReference type="NCBI Taxonomy" id="1915356"/>
    <lineage>
        <taxon>Eukaryota</taxon>
        <taxon>Metamonada</taxon>
        <taxon>Parabasalia</taxon>
        <taxon>Tritrichomonadida</taxon>
        <taxon>Tritrichomonadidae</taxon>
        <taxon>Tritrichomonas</taxon>
    </lineage>
</organism>
<evidence type="ECO:0000313" key="2">
    <source>
        <dbReference type="Proteomes" id="UP001470230"/>
    </source>
</evidence>
<comment type="caution">
    <text evidence="1">The sequence shown here is derived from an EMBL/GenBank/DDBJ whole genome shotgun (WGS) entry which is preliminary data.</text>
</comment>
<dbReference type="EMBL" id="JAPFFF010000004">
    <property type="protein sequence ID" value="KAK8891332.1"/>
    <property type="molecule type" value="Genomic_DNA"/>
</dbReference>
<proteinExistence type="predicted"/>
<reference evidence="1 2" key="1">
    <citation type="submission" date="2024-04" db="EMBL/GenBank/DDBJ databases">
        <title>Tritrichomonas musculus Genome.</title>
        <authorList>
            <person name="Alves-Ferreira E."/>
            <person name="Grigg M."/>
            <person name="Lorenzi H."/>
            <person name="Galac M."/>
        </authorList>
    </citation>
    <scope>NUCLEOTIDE SEQUENCE [LARGE SCALE GENOMIC DNA]</scope>
    <source>
        <strain evidence="1 2">EAF2021</strain>
    </source>
</reference>
<accession>A0ABR2KLN9</accession>
<name>A0ABR2KLN9_9EUKA</name>
<gene>
    <name evidence="1" type="ORF">M9Y10_028540</name>
</gene>
<sequence>MYSSLFSFLSCKLDDISAYRDGILEMVQPILPTLVEFLSTLPTELSNISWHFASDILRSTESNLFQEYLLKNTVDAVGSIFGLDNQTNAYILGNIALVFYDVFKVGLLNFDSLSSDDFEVFITVFTAPLEKESSIEISDVID</sequence>
<protein>
    <submittedName>
        <fullName evidence="1">Uncharacterized protein</fullName>
    </submittedName>
</protein>